<evidence type="ECO:0000313" key="3">
    <source>
        <dbReference type="Proteomes" id="UP001361239"/>
    </source>
</evidence>
<keyword evidence="3" id="KW-1185">Reference proteome</keyword>
<dbReference type="Proteomes" id="UP001361239">
    <property type="component" value="Unassembled WGS sequence"/>
</dbReference>
<reference evidence="2 3" key="1">
    <citation type="submission" date="2024-03" db="EMBL/GenBank/DDBJ databases">
        <authorList>
            <person name="Jo J.-H."/>
        </authorList>
    </citation>
    <scope>NUCLEOTIDE SEQUENCE [LARGE SCALE GENOMIC DNA]</scope>
    <source>
        <strain evidence="2 3">PS1R-30</strain>
    </source>
</reference>
<feature type="domain" description="SnoaL-like" evidence="1">
    <location>
        <begin position="5"/>
        <end position="136"/>
    </location>
</feature>
<dbReference type="InterPro" id="IPR037401">
    <property type="entry name" value="SnoaL-like"/>
</dbReference>
<dbReference type="Pfam" id="PF13577">
    <property type="entry name" value="SnoaL_4"/>
    <property type="match status" value="1"/>
</dbReference>
<sequence length="158" mass="18210">MTLEDLLAREAIRDTMAQYTTAGDRLKVDDYADCFTEDGVMEAEHEQADRRFRYEGREAIRAWQARWLERTLAGEKVHDASFARHHLSTSKIDLTGPDSARARTYWVAWTDIGPDHAGYYLDTFRKVGGDWLIAHRLVREDWRSPDSLFGTAVSKSRS</sequence>
<dbReference type="SUPFAM" id="SSF54427">
    <property type="entry name" value="NTF2-like"/>
    <property type="match status" value="1"/>
</dbReference>
<protein>
    <submittedName>
        <fullName evidence="2">Nuclear transport factor 2 family protein</fullName>
    </submittedName>
</protein>
<organism evidence="2 3">
    <name type="scientific">Novosphingobium anseongense</name>
    <dbReference type="NCBI Taxonomy" id="3133436"/>
    <lineage>
        <taxon>Bacteria</taxon>
        <taxon>Pseudomonadati</taxon>
        <taxon>Pseudomonadota</taxon>
        <taxon>Alphaproteobacteria</taxon>
        <taxon>Sphingomonadales</taxon>
        <taxon>Sphingomonadaceae</taxon>
        <taxon>Novosphingobium</taxon>
    </lineage>
</organism>
<dbReference type="RefSeq" id="WP_339587899.1">
    <property type="nucleotide sequence ID" value="NZ_JBBHJZ010000003.1"/>
</dbReference>
<gene>
    <name evidence="2" type="ORF">WG901_14980</name>
</gene>
<dbReference type="Gene3D" id="3.10.450.50">
    <property type="match status" value="1"/>
</dbReference>
<accession>A0ABU8RY49</accession>
<proteinExistence type="predicted"/>
<comment type="caution">
    <text evidence="2">The sequence shown here is derived from an EMBL/GenBank/DDBJ whole genome shotgun (WGS) entry which is preliminary data.</text>
</comment>
<dbReference type="InterPro" id="IPR032710">
    <property type="entry name" value="NTF2-like_dom_sf"/>
</dbReference>
<evidence type="ECO:0000313" key="2">
    <source>
        <dbReference type="EMBL" id="MEJ5977952.1"/>
    </source>
</evidence>
<evidence type="ECO:0000259" key="1">
    <source>
        <dbReference type="Pfam" id="PF13577"/>
    </source>
</evidence>
<dbReference type="EMBL" id="JBBHJZ010000003">
    <property type="protein sequence ID" value="MEJ5977952.1"/>
    <property type="molecule type" value="Genomic_DNA"/>
</dbReference>
<name>A0ABU8RY49_9SPHN</name>